<evidence type="ECO:0000259" key="5">
    <source>
        <dbReference type="Pfam" id="PF21394"/>
    </source>
</evidence>
<gene>
    <name evidence="6" type="ORF">H1P_1950004</name>
</gene>
<evidence type="ECO:0000259" key="4">
    <source>
        <dbReference type="Pfam" id="PF08659"/>
    </source>
</evidence>
<dbReference type="InterPro" id="IPR036291">
    <property type="entry name" value="NAD(P)-bd_dom_sf"/>
</dbReference>
<evidence type="ECO:0000313" key="7">
    <source>
        <dbReference type="Proteomes" id="UP000320055"/>
    </source>
</evidence>
<dbReference type="Pfam" id="PF08659">
    <property type="entry name" value="KR"/>
    <property type="match status" value="1"/>
</dbReference>
<dbReference type="InterPro" id="IPR047951">
    <property type="entry name" value="Transpos_ISL3"/>
</dbReference>
<reference evidence="6 7" key="1">
    <citation type="submission" date="2019-01" db="EMBL/GenBank/DDBJ databases">
        <authorList>
            <person name="Brito A."/>
        </authorList>
    </citation>
    <scope>NUCLEOTIDE SEQUENCE [LARGE SCALE GENOMIC DNA]</scope>
    <source>
        <strain evidence="6">1</strain>
    </source>
</reference>
<accession>A0A563VPE1</accession>
<evidence type="ECO:0000256" key="2">
    <source>
        <dbReference type="SAM" id="MobiDB-lite"/>
    </source>
</evidence>
<name>A0A563VPE1_9CYAN</name>
<dbReference type="InterPro" id="IPR049490">
    <property type="entry name" value="C883_1060-like_KR_N"/>
</dbReference>
<dbReference type="AlphaFoldDB" id="A0A563VPE1"/>
<feature type="coiled-coil region" evidence="1">
    <location>
        <begin position="419"/>
        <end position="481"/>
    </location>
</feature>
<dbReference type="InterPro" id="IPR013968">
    <property type="entry name" value="PKS_KR"/>
</dbReference>
<feature type="compositionally biased region" description="Polar residues" evidence="2">
    <location>
        <begin position="1"/>
        <end position="18"/>
    </location>
</feature>
<keyword evidence="7" id="KW-1185">Reference proteome</keyword>
<dbReference type="SUPFAM" id="SSF51735">
    <property type="entry name" value="NAD(P)-binding Rossmann-fold domains"/>
    <property type="match status" value="2"/>
</dbReference>
<protein>
    <recommendedName>
        <fullName evidence="8">Transposase</fullName>
    </recommendedName>
</protein>
<sequence length="585" mass="67260">MGAGNTLSTFTKSSQAGEVSSAVPMTRQQKINNTPVLTSLRHPKETRSDLAFILNTVGKLWLAGVTINWSKLYPRDRPQRVPLPTYPFERQRYWIEPQSQFAAEIPQKQGKKPDIADWFYVPSWKQSPLINSVNLILQSSWLLFIDESDIGTKIAARLQKEGQEVITVKIGDKFTKDSNTYTVNPEKEKDYDNLIKSLQNLEKIPNKIIHFWGIESEIDRKLDCYSLLYLTKALDRQHVNSSISLTVVSDRIYEVTGAEKLQPEKATVLGLVKVIPQEYRHINCRNIDLDLSQNNPQLIKSLFAELTIQSPNIAIAYRHKQRWVQIFEPIFLPKINAANLRQKGVYLITGGLGNIGLLLASFLAKKFKAKLILIGRSGLPERSQWSEILENKVLPNLLCKTNKELMPQAKIVADNFHVMKQVNDELDAARKKITREAERLKNKSKKEKILSGLTKSKYVLLKNQEDLKESEQEKLQEIERIAPVLRKMHGLKEKLRNIFETNKNWSEGLLNLADWLKDIFEYFPKSFGTIKRWIGEIIAYFDEGTTQGVVAGINNKLKLIKRRAFGFRNFDNFQLRSLLTWHFAS</sequence>
<feature type="domain" description="Transposase IS204/IS1001/IS1096/IS1165 DDE" evidence="3">
    <location>
        <begin position="402"/>
        <end position="576"/>
    </location>
</feature>
<dbReference type="Pfam" id="PF21394">
    <property type="entry name" value="Beta-ketacyl_N"/>
    <property type="match status" value="1"/>
</dbReference>
<dbReference type="PANTHER" id="PTHR33498:SF1">
    <property type="entry name" value="TRANSPOSASE FOR INSERTION SEQUENCE ELEMENT IS1557"/>
    <property type="match status" value="1"/>
</dbReference>
<evidence type="ECO:0000313" key="6">
    <source>
        <dbReference type="EMBL" id="VEP13338.1"/>
    </source>
</evidence>
<dbReference type="Gene3D" id="3.40.50.720">
    <property type="entry name" value="NAD(P)-binding Rossmann-like Domain"/>
    <property type="match status" value="1"/>
</dbReference>
<dbReference type="Gene3D" id="3.30.70.3290">
    <property type="match status" value="1"/>
</dbReference>
<dbReference type="InterPro" id="IPR002560">
    <property type="entry name" value="Transposase_DDE"/>
</dbReference>
<feature type="domain" description="Ketoreductase (KR)" evidence="4">
    <location>
        <begin position="344"/>
        <end position="388"/>
    </location>
</feature>
<organism evidence="6 7">
    <name type="scientific">Hyella patelloides LEGE 07179</name>
    <dbReference type="NCBI Taxonomy" id="945734"/>
    <lineage>
        <taxon>Bacteria</taxon>
        <taxon>Bacillati</taxon>
        <taxon>Cyanobacteriota</taxon>
        <taxon>Cyanophyceae</taxon>
        <taxon>Pleurocapsales</taxon>
        <taxon>Hyellaceae</taxon>
        <taxon>Hyella</taxon>
    </lineage>
</organism>
<feature type="domain" description="C883-1060-like ketoreductase" evidence="5">
    <location>
        <begin position="143"/>
        <end position="301"/>
    </location>
</feature>
<evidence type="ECO:0008006" key="8">
    <source>
        <dbReference type="Google" id="ProtNLM"/>
    </source>
</evidence>
<feature type="region of interest" description="Disordered" evidence="2">
    <location>
        <begin position="1"/>
        <end position="28"/>
    </location>
</feature>
<evidence type="ECO:0000256" key="1">
    <source>
        <dbReference type="SAM" id="Coils"/>
    </source>
</evidence>
<dbReference type="Pfam" id="PF01610">
    <property type="entry name" value="DDE_Tnp_ISL3"/>
    <property type="match status" value="1"/>
</dbReference>
<keyword evidence="1" id="KW-0175">Coiled coil</keyword>
<proteinExistence type="predicted"/>
<dbReference type="EMBL" id="CAACVJ010000107">
    <property type="protein sequence ID" value="VEP13338.1"/>
    <property type="molecule type" value="Genomic_DNA"/>
</dbReference>
<evidence type="ECO:0000259" key="3">
    <source>
        <dbReference type="Pfam" id="PF01610"/>
    </source>
</evidence>
<dbReference type="PANTHER" id="PTHR33498">
    <property type="entry name" value="TRANSPOSASE FOR INSERTION SEQUENCE ELEMENT IS1557"/>
    <property type="match status" value="1"/>
</dbReference>
<dbReference type="Proteomes" id="UP000320055">
    <property type="component" value="Unassembled WGS sequence"/>
</dbReference>